<accession>A0A1N7PV64</accession>
<dbReference type="RefSeq" id="WP_076517624.1">
    <property type="nucleotide sequence ID" value="NZ_FTOH01000011.1"/>
</dbReference>
<dbReference type="Proteomes" id="UP000185639">
    <property type="component" value="Unassembled WGS sequence"/>
</dbReference>
<dbReference type="AlphaFoldDB" id="A0A1N7PV64"/>
<dbReference type="SUPFAM" id="SSF53850">
    <property type="entry name" value="Periplasmic binding protein-like II"/>
    <property type="match status" value="1"/>
</dbReference>
<dbReference type="OrthoDB" id="195732at2"/>
<evidence type="ECO:0000313" key="2">
    <source>
        <dbReference type="EMBL" id="SIT14339.1"/>
    </source>
</evidence>
<gene>
    <name evidence="2" type="ORF">SAMN05421686_11185</name>
</gene>
<keyword evidence="3" id="KW-1185">Reference proteome</keyword>
<protein>
    <submittedName>
        <fullName evidence="2">ABC-type nitrate/sulfonate/bicarbonate transport system, substrate-binding protein</fullName>
    </submittedName>
</protein>
<dbReference type="STRING" id="484498.SAMN05421686_11185"/>
<proteinExistence type="predicted"/>
<feature type="chain" id="PRO_5009943896" evidence="1">
    <location>
        <begin position="20"/>
        <end position="411"/>
    </location>
</feature>
<reference evidence="3" key="1">
    <citation type="submission" date="2017-01" db="EMBL/GenBank/DDBJ databases">
        <authorList>
            <person name="Varghese N."/>
            <person name="Submissions S."/>
        </authorList>
    </citation>
    <scope>NUCLEOTIDE SEQUENCE [LARGE SCALE GENOMIC DNA]</scope>
    <source>
        <strain evidence="3">DSM 24913</strain>
    </source>
</reference>
<dbReference type="Gene3D" id="3.40.190.10">
    <property type="entry name" value="Periplasmic binding protein-like II"/>
    <property type="match status" value="2"/>
</dbReference>
<keyword evidence="1" id="KW-0732">Signal</keyword>
<sequence length="411" mass="46107">MKFRLISLCLTFFSVSVIAAELAPAPNYGAVKLRTTIWPPYQMMLQGELSGESTETLRCIFRDINESFSVQVMPWQRAIQDMKHSVADGIFTSGPSPELDAVATMSAPFALEKWYWYHASGLDFSDVKTLRIGAVRSSNQATWLDSEGIPVTELVNEGMQLVRLVQAGRIDTFIADSRYFEELVSEASDFNSYLDRTFVRYMPLGVYFADQFLEQHPEFIGRFNQQISDCAGETVALNDFERENLLSVVAKRIRAIIDDDRLLAALDISNQMQRTLAPDVIDALDVQWRHEVSATEQPLISEIISRPASAYLRSVKELSNGLITEAILVGSAGLNAAQSDITTDYYQADEAAWKALISNPSSEYHIDGIRYDESSRKFQVKVSWTIEDSRGVRKGILILGIDVEEALRNGQ</sequence>
<evidence type="ECO:0000313" key="3">
    <source>
        <dbReference type="Proteomes" id="UP000185639"/>
    </source>
</evidence>
<dbReference type="EMBL" id="FTOH01000011">
    <property type="protein sequence ID" value="SIT14339.1"/>
    <property type="molecule type" value="Genomic_DNA"/>
</dbReference>
<feature type="signal peptide" evidence="1">
    <location>
        <begin position="1"/>
        <end position="19"/>
    </location>
</feature>
<evidence type="ECO:0000256" key="1">
    <source>
        <dbReference type="SAM" id="SignalP"/>
    </source>
</evidence>
<dbReference type="PANTHER" id="PTHR38834:SF3">
    <property type="entry name" value="SOLUTE-BINDING PROTEIN FAMILY 3_N-TERMINAL DOMAIN-CONTAINING PROTEIN"/>
    <property type="match status" value="1"/>
</dbReference>
<name>A0A1N7PV64_9GAMM</name>
<dbReference type="PANTHER" id="PTHR38834">
    <property type="entry name" value="PERIPLASMIC SUBSTRATE BINDING PROTEIN FAMILY 3"/>
    <property type="match status" value="1"/>
</dbReference>
<organism evidence="2 3">
    <name type="scientific">Thalassolituus maritimus</name>
    <dbReference type="NCBI Taxonomy" id="484498"/>
    <lineage>
        <taxon>Bacteria</taxon>
        <taxon>Pseudomonadati</taxon>
        <taxon>Pseudomonadota</taxon>
        <taxon>Gammaproteobacteria</taxon>
        <taxon>Oceanospirillales</taxon>
        <taxon>Oceanospirillaceae</taxon>
        <taxon>Thalassolituus</taxon>
    </lineage>
</organism>